<sequence>MPPFFPFPASVLPSPPPKTYLYIVEGKRVSGKVRQRIVANLGRLEKLKKGALDKRTIQDPSCGHNQLH</sequence>
<proteinExistence type="predicted"/>
<evidence type="ECO:0000313" key="1">
    <source>
        <dbReference type="EMBL" id="OAQ20312.1"/>
    </source>
</evidence>
<dbReference type="STRING" id="999894.TDIS_1667"/>
<accession>A0A179D4A6</accession>
<keyword evidence="2" id="KW-1185">Reference proteome</keyword>
<dbReference type="Proteomes" id="UP000078390">
    <property type="component" value="Unassembled WGS sequence"/>
</dbReference>
<dbReference type="EMBL" id="LWLG01000013">
    <property type="protein sequence ID" value="OAQ20312.1"/>
    <property type="molecule type" value="Genomic_DNA"/>
</dbReference>
<reference evidence="1 2" key="1">
    <citation type="submission" date="2016-04" db="EMBL/GenBank/DDBJ databases">
        <title>Genome analysis of Thermosulfurimonas dismutans, the first thermophilic sulfur-disproportionating bacterium of the phylum Thermodesulfobacteria.</title>
        <authorList>
            <person name="Mardanov A.V."/>
            <person name="Beletsky A.V."/>
            <person name="Kadnikov V.V."/>
            <person name="Slobodkin A.I."/>
            <person name="Ravin N.V."/>
        </authorList>
    </citation>
    <scope>NUCLEOTIDE SEQUENCE [LARGE SCALE GENOMIC DNA]</scope>
    <source>
        <strain evidence="1 2">S95</strain>
    </source>
</reference>
<evidence type="ECO:0000313" key="2">
    <source>
        <dbReference type="Proteomes" id="UP000078390"/>
    </source>
</evidence>
<dbReference type="AlphaFoldDB" id="A0A179D4A6"/>
<gene>
    <name evidence="1" type="ORF">TDIS_1667</name>
</gene>
<comment type="caution">
    <text evidence="1">The sequence shown here is derived from an EMBL/GenBank/DDBJ whole genome shotgun (WGS) entry which is preliminary data.</text>
</comment>
<protein>
    <submittedName>
        <fullName evidence="1">Uncharacterized protein</fullName>
    </submittedName>
</protein>
<organism evidence="1 2">
    <name type="scientific">Thermosulfurimonas dismutans</name>
    <dbReference type="NCBI Taxonomy" id="999894"/>
    <lineage>
        <taxon>Bacteria</taxon>
        <taxon>Pseudomonadati</taxon>
        <taxon>Thermodesulfobacteriota</taxon>
        <taxon>Thermodesulfobacteria</taxon>
        <taxon>Thermodesulfobacteriales</taxon>
        <taxon>Thermodesulfobacteriaceae</taxon>
        <taxon>Thermosulfurimonas</taxon>
    </lineage>
</organism>
<name>A0A179D4A6_9BACT</name>